<evidence type="ECO:0000313" key="1">
    <source>
        <dbReference type="EMBL" id="CAI6356389.1"/>
    </source>
</evidence>
<evidence type="ECO:0000313" key="2">
    <source>
        <dbReference type="Proteomes" id="UP001160148"/>
    </source>
</evidence>
<gene>
    <name evidence="1" type="ORF">MEUPH1_LOCUS12125</name>
</gene>
<dbReference type="Proteomes" id="UP001160148">
    <property type="component" value="Unassembled WGS sequence"/>
</dbReference>
<comment type="caution">
    <text evidence="1">The sequence shown here is derived from an EMBL/GenBank/DDBJ whole genome shotgun (WGS) entry which is preliminary data.</text>
</comment>
<dbReference type="AlphaFoldDB" id="A0AAV0WK87"/>
<protein>
    <submittedName>
        <fullName evidence="1">Uncharacterized protein</fullName>
    </submittedName>
</protein>
<sequence length="66" mass="7780">MQRDGFRSADDAMMTYNYYNPPKCDAMQVLVDVPTDWPPWRYLGWWRLTRRPSKVASGLLLRSDAI</sequence>
<organism evidence="1 2">
    <name type="scientific">Macrosiphum euphorbiae</name>
    <name type="common">potato aphid</name>
    <dbReference type="NCBI Taxonomy" id="13131"/>
    <lineage>
        <taxon>Eukaryota</taxon>
        <taxon>Metazoa</taxon>
        <taxon>Ecdysozoa</taxon>
        <taxon>Arthropoda</taxon>
        <taxon>Hexapoda</taxon>
        <taxon>Insecta</taxon>
        <taxon>Pterygota</taxon>
        <taxon>Neoptera</taxon>
        <taxon>Paraneoptera</taxon>
        <taxon>Hemiptera</taxon>
        <taxon>Sternorrhyncha</taxon>
        <taxon>Aphidomorpha</taxon>
        <taxon>Aphidoidea</taxon>
        <taxon>Aphididae</taxon>
        <taxon>Macrosiphini</taxon>
        <taxon>Macrosiphum</taxon>
    </lineage>
</organism>
<dbReference type="EMBL" id="CARXXK010000002">
    <property type="protein sequence ID" value="CAI6356389.1"/>
    <property type="molecule type" value="Genomic_DNA"/>
</dbReference>
<name>A0AAV0WK87_9HEMI</name>
<accession>A0AAV0WK87</accession>
<reference evidence="1 2" key="1">
    <citation type="submission" date="2023-01" db="EMBL/GenBank/DDBJ databases">
        <authorList>
            <person name="Whitehead M."/>
        </authorList>
    </citation>
    <scope>NUCLEOTIDE SEQUENCE [LARGE SCALE GENOMIC DNA]</scope>
</reference>
<proteinExistence type="predicted"/>
<keyword evidence="2" id="KW-1185">Reference proteome</keyword>